<dbReference type="GO" id="GO:0005886">
    <property type="term" value="C:plasma membrane"/>
    <property type="evidence" value="ECO:0007669"/>
    <property type="project" value="UniProtKB-SubCell"/>
</dbReference>
<dbReference type="KEGG" id="kon:CONE_0729"/>
<organism evidence="6 7">
    <name type="scientific">Candidatus Kinetoplastidibacterium stringomonadis TCC290E</name>
    <dbReference type="NCBI Taxonomy" id="1208920"/>
    <lineage>
        <taxon>Bacteria</taxon>
        <taxon>Pseudomonadati</taxon>
        <taxon>Pseudomonadota</taxon>
        <taxon>Betaproteobacteria</taxon>
        <taxon>Candidatus Kinetoplastidibacterium</taxon>
    </lineage>
</organism>
<proteinExistence type="inferred from homology"/>
<comment type="subcellular location">
    <subcellularLocation>
        <location evidence="5">Cell inner membrane</location>
        <topology evidence="5">Multi-pass membrane protein</topology>
    </subcellularLocation>
</comment>
<evidence type="ECO:0000256" key="5">
    <source>
        <dbReference type="HAMAP-Rule" id="MF_00189"/>
    </source>
</evidence>
<evidence type="ECO:0000256" key="2">
    <source>
        <dbReference type="ARBA" id="ARBA00022692"/>
    </source>
</evidence>
<gene>
    <name evidence="5" type="primary">yciB</name>
    <name evidence="6" type="ORF">CONE_0729</name>
</gene>
<dbReference type="RefSeq" id="WP_015397154.1">
    <property type="nucleotide sequence ID" value="NC_020299.1"/>
</dbReference>
<comment type="function">
    <text evidence="5">Plays a role in cell envelope biogenesis, maintenance of cell envelope integrity and membrane homeostasis.</text>
</comment>
<keyword evidence="7" id="KW-1185">Reference proteome</keyword>
<dbReference type="AlphaFoldDB" id="M1L792"/>
<sequence length="182" mass="21534">MKRITSDILPIALFFSTYMYTNDIYISTKVIVLSCIFQLAYIKFFQIKTNKIKVISNLIIIILGSTTIFLENDVFIKAKPTIVYWIIGLIILFYRLILKRDIIYTTLNNKIILPKKIWSYINKSFICFFIIMGFINIFIAFSGFFSEKEWVVFKIIGFPVLFTVLITIQFIFFKKYINNDDE</sequence>
<feature type="transmembrane region" description="Helical" evidence="5">
    <location>
        <begin position="54"/>
        <end position="70"/>
    </location>
</feature>
<keyword evidence="2 5" id="KW-0812">Transmembrane</keyword>
<dbReference type="HOGENOM" id="CLU_089554_2_0_4"/>
<comment type="similarity">
    <text evidence="5">Belongs to the YciB family.</text>
</comment>
<dbReference type="eggNOG" id="COG2917">
    <property type="taxonomic scope" value="Bacteria"/>
</dbReference>
<dbReference type="Proteomes" id="UP000011541">
    <property type="component" value="Chromosome"/>
</dbReference>
<dbReference type="PANTHER" id="PTHR36917:SF1">
    <property type="entry name" value="INNER MEMBRANE-SPANNING PROTEIN YCIB"/>
    <property type="match status" value="1"/>
</dbReference>
<keyword evidence="3 5" id="KW-1133">Transmembrane helix</keyword>
<reference evidence="6 7" key="1">
    <citation type="journal article" date="2013" name="Genome Biol. Evol.">
        <title>Genome evolution and phylogenomic analysis of candidatus kinetoplastibacterium, the betaproteobacterial endosymbionts of strigomonas and angomonas.</title>
        <authorList>
            <person name="Alves J.M."/>
            <person name="Serrano M.G."/>
            <person name="Maia da Silva F."/>
            <person name="Voegtly L.J."/>
            <person name="Matveyev A.V."/>
            <person name="Teixeira M.M."/>
            <person name="Camargo E.P."/>
            <person name="Buck G.A."/>
        </authorList>
    </citation>
    <scope>NUCLEOTIDE SEQUENCE [LARGE SCALE GENOMIC DNA]</scope>
    <source>
        <strain evidence="6 7">TCC290E</strain>
    </source>
</reference>
<dbReference type="PATRIC" id="fig|1208920.3.peg.458"/>
<feature type="transmembrane region" description="Helical" evidence="5">
    <location>
        <begin position="125"/>
        <end position="145"/>
    </location>
</feature>
<dbReference type="HAMAP" id="MF_00189">
    <property type="entry name" value="YciB"/>
    <property type="match status" value="1"/>
</dbReference>
<feature type="transmembrane region" description="Helical" evidence="5">
    <location>
        <begin position="151"/>
        <end position="173"/>
    </location>
</feature>
<evidence type="ECO:0000256" key="3">
    <source>
        <dbReference type="ARBA" id="ARBA00022989"/>
    </source>
</evidence>
<dbReference type="STRING" id="1208920.CONE_0729"/>
<feature type="transmembrane region" description="Helical" evidence="5">
    <location>
        <begin position="82"/>
        <end position="98"/>
    </location>
</feature>
<keyword evidence="5" id="KW-0997">Cell inner membrane</keyword>
<dbReference type="OrthoDB" id="9788219at2"/>
<keyword evidence="1 5" id="KW-1003">Cell membrane</keyword>
<accession>M1L792</accession>
<dbReference type="InterPro" id="IPR006008">
    <property type="entry name" value="YciB"/>
</dbReference>
<name>M1L792_9PROT</name>
<dbReference type="Pfam" id="PF04279">
    <property type="entry name" value="IspA"/>
    <property type="match status" value="1"/>
</dbReference>
<feature type="transmembrane region" description="Helical" evidence="5">
    <location>
        <begin position="24"/>
        <end position="42"/>
    </location>
</feature>
<evidence type="ECO:0000256" key="4">
    <source>
        <dbReference type="ARBA" id="ARBA00023136"/>
    </source>
</evidence>
<dbReference type="PANTHER" id="PTHR36917">
    <property type="entry name" value="INTRACELLULAR SEPTATION PROTEIN A-RELATED"/>
    <property type="match status" value="1"/>
</dbReference>
<dbReference type="EMBL" id="CP003805">
    <property type="protein sequence ID" value="AGF48468.1"/>
    <property type="molecule type" value="Genomic_DNA"/>
</dbReference>
<protein>
    <recommendedName>
        <fullName evidence="5">Inner membrane-spanning protein YciB</fullName>
    </recommendedName>
</protein>
<keyword evidence="4 5" id="KW-0472">Membrane</keyword>
<evidence type="ECO:0000313" key="6">
    <source>
        <dbReference type="EMBL" id="AGF48468.1"/>
    </source>
</evidence>
<evidence type="ECO:0000256" key="1">
    <source>
        <dbReference type="ARBA" id="ARBA00022475"/>
    </source>
</evidence>
<evidence type="ECO:0000313" key="7">
    <source>
        <dbReference type="Proteomes" id="UP000011541"/>
    </source>
</evidence>